<dbReference type="InterPro" id="IPR032466">
    <property type="entry name" value="Metal_Hydrolase"/>
</dbReference>
<gene>
    <name evidence="2" type="ORF">HNQ61_002868</name>
</gene>
<protein>
    <submittedName>
        <fullName evidence="2">Putative TIM-barrel fold metal-dependent hydrolase</fullName>
    </submittedName>
</protein>
<dbReference type="Gene3D" id="3.20.20.140">
    <property type="entry name" value="Metal-dependent hydrolases"/>
    <property type="match status" value="1"/>
</dbReference>
<dbReference type="AlphaFoldDB" id="A0A841GZV1"/>
<feature type="domain" description="Amidohydrolase-related" evidence="1">
    <location>
        <begin position="11"/>
        <end position="291"/>
    </location>
</feature>
<dbReference type="RefSeq" id="WP_170033958.1">
    <property type="nucleotide sequence ID" value="NZ_JABDTL010000001.1"/>
</dbReference>
<reference evidence="2 3" key="1">
    <citation type="submission" date="2020-08" db="EMBL/GenBank/DDBJ databases">
        <title>Genomic Encyclopedia of Type Strains, Phase IV (KMG-IV): sequencing the most valuable type-strain genomes for metagenomic binning, comparative biology and taxonomic classification.</title>
        <authorList>
            <person name="Goeker M."/>
        </authorList>
    </citation>
    <scope>NUCLEOTIDE SEQUENCE [LARGE SCALE GENOMIC DNA]</scope>
    <source>
        <strain evidence="2 3">DSM 29007</strain>
    </source>
</reference>
<dbReference type="SUPFAM" id="SSF51556">
    <property type="entry name" value="Metallo-dependent hydrolases"/>
    <property type="match status" value="1"/>
</dbReference>
<dbReference type="Proteomes" id="UP000582837">
    <property type="component" value="Unassembled WGS sequence"/>
</dbReference>
<accession>A0A841GZV1</accession>
<name>A0A841GZV1_9BACT</name>
<dbReference type="Pfam" id="PF04909">
    <property type="entry name" value="Amidohydro_2"/>
    <property type="match status" value="1"/>
</dbReference>
<evidence type="ECO:0000313" key="2">
    <source>
        <dbReference type="EMBL" id="MBB6071244.1"/>
    </source>
</evidence>
<dbReference type="EMBL" id="JACHIA010000007">
    <property type="protein sequence ID" value="MBB6071244.1"/>
    <property type="molecule type" value="Genomic_DNA"/>
</dbReference>
<evidence type="ECO:0000259" key="1">
    <source>
        <dbReference type="Pfam" id="PF04909"/>
    </source>
</evidence>
<sequence length="343" mass="37939">MSGGERPAPRIDVHVHLAGVGTDGSGCWISPAFEKRITFRLLRARHGMSAARPAADADWAADVAERVRGSELTHAVVLGFDGVYRHGALDRGRSQMIVPADWVFRVCRAHPELLPGPSINPHRADALERLEECIEGGAVLIKWLPATQGIDPAHPSLAAFYRRCAEARLPILTHSGGTEGTFAQVNPALKDLRRMIPALRAGVPVIVAHTGAPVAYARDRDQVPLLRAMLDEFPHLWVDNSGMANPARFQHLPRYARDARLTARTLHGSDFPVPSNSFWYGGVVGWREVARLERIRNRMQRDIEMKRALGYPDAVLTRAASVLPNLDRWIRRGAYGERSTPPL</sequence>
<keyword evidence="2" id="KW-0378">Hydrolase</keyword>
<keyword evidence="3" id="KW-1185">Reference proteome</keyword>
<proteinExistence type="predicted"/>
<dbReference type="GO" id="GO:0016787">
    <property type="term" value="F:hydrolase activity"/>
    <property type="evidence" value="ECO:0007669"/>
    <property type="project" value="UniProtKB-KW"/>
</dbReference>
<dbReference type="InterPro" id="IPR006680">
    <property type="entry name" value="Amidohydro-rel"/>
</dbReference>
<organism evidence="2 3">
    <name type="scientific">Longimicrobium terrae</name>
    <dbReference type="NCBI Taxonomy" id="1639882"/>
    <lineage>
        <taxon>Bacteria</taxon>
        <taxon>Pseudomonadati</taxon>
        <taxon>Gemmatimonadota</taxon>
        <taxon>Longimicrobiia</taxon>
        <taxon>Longimicrobiales</taxon>
        <taxon>Longimicrobiaceae</taxon>
        <taxon>Longimicrobium</taxon>
    </lineage>
</organism>
<evidence type="ECO:0000313" key="3">
    <source>
        <dbReference type="Proteomes" id="UP000582837"/>
    </source>
</evidence>
<comment type="caution">
    <text evidence="2">The sequence shown here is derived from an EMBL/GenBank/DDBJ whole genome shotgun (WGS) entry which is preliminary data.</text>
</comment>